<keyword evidence="5 12" id="KW-0347">Helicase</keyword>
<dbReference type="InterPro" id="IPR014001">
    <property type="entry name" value="Helicase_ATP-bd"/>
</dbReference>
<dbReference type="CDD" id="cd18787">
    <property type="entry name" value="SF2_C_DEAD"/>
    <property type="match status" value="1"/>
</dbReference>
<keyword evidence="7" id="KW-0694">RNA-binding</keyword>
<dbReference type="InterPro" id="IPR000629">
    <property type="entry name" value="RNA-helicase_DEAD-box_CS"/>
</dbReference>
<evidence type="ECO:0000259" key="15">
    <source>
        <dbReference type="PROSITE" id="PS51194"/>
    </source>
</evidence>
<comment type="catalytic activity">
    <reaction evidence="10">
        <text>ATP + H2O = ADP + phosphate + H(+)</text>
        <dbReference type="Rhea" id="RHEA:13065"/>
        <dbReference type="ChEBI" id="CHEBI:15377"/>
        <dbReference type="ChEBI" id="CHEBI:15378"/>
        <dbReference type="ChEBI" id="CHEBI:30616"/>
        <dbReference type="ChEBI" id="CHEBI:43474"/>
        <dbReference type="ChEBI" id="CHEBI:456216"/>
        <dbReference type="EC" id="3.6.4.13"/>
    </reaction>
</comment>
<accession>A0A836EHF2</accession>
<evidence type="ECO:0000256" key="7">
    <source>
        <dbReference type="ARBA" id="ARBA00022884"/>
    </source>
</evidence>
<comment type="similarity">
    <text evidence="9">Belongs to the DEAD box helicase family. DDX47/RRP3 subfamily.</text>
</comment>
<evidence type="ECO:0000256" key="5">
    <source>
        <dbReference type="ARBA" id="ARBA00022806"/>
    </source>
</evidence>
<dbReference type="PROSITE" id="PS51195">
    <property type="entry name" value="Q_MOTIF"/>
    <property type="match status" value="1"/>
</dbReference>
<dbReference type="InterPro" id="IPR027417">
    <property type="entry name" value="P-loop_NTPase"/>
</dbReference>
<dbReference type="GO" id="GO:0005829">
    <property type="term" value="C:cytosol"/>
    <property type="evidence" value="ECO:0007669"/>
    <property type="project" value="TreeGrafter"/>
</dbReference>
<evidence type="ECO:0000256" key="8">
    <source>
        <dbReference type="ARBA" id="ARBA00023242"/>
    </source>
</evidence>
<evidence type="ECO:0000256" key="13">
    <source>
        <dbReference type="SAM" id="MobiDB-lite"/>
    </source>
</evidence>
<evidence type="ECO:0000256" key="6">
    <source>
        <dbReference type="ARBA" id="ARBA00022840"/>
    </source>
</evidence>
<dbReference type="EC" id="3.6.4.13" evidence="2"/>
<dbReference type="CDD" id="cd17954">
    <property type="entry name" value="DEADc_DDX47"/>
    <property type="match status" value="1"/>
</dbReference>
<dbReference type="Pfam" id="PF00270">
    <property type="entry name" value="DEAD"/>
    <property type="match status" value="1"/>
</dbReference>
<dbReference type="EMBL" id="JAANHZ010000788">
    <property type="protein sequence ID" value="KAG5306989.1"/>
    <property type="molecule type" value="Genomic_DNA"/>
</dbReference>
<evidence type="ECO:0000256" key="12">
    <source>
        <dbReference type="RuleBase" id="RU000492"/>
    </source>
</evidence>
<reference evidence="17" key="1">
    <citation type="submission" date="2020-02" db="EMBL/GenBank/DDBJ databases">
        <title>Relaxed selection underlies rapid genomic changes in the transitions from sociality to social parasitism in ants.</title>
        <authorList>
            <person name="Bi X."/>
        </authorList>
    </citation>
    <scope>NUCLEOTIDE SEQUENCE</scope>
    <source>
        <strain evidence="17">BGI-DK2013a</strain>
        <tissue evidence="17">Whole body</tissue>
    </source>
</reference>
<dbReference type="GO" id="GO:0005524">
    <property type="term" value="F:ATP binding"/>
    <property type="evidence" value="ECO:0007669"/>
    <property type="project" value="UniProtKB-KW"/>
</dbReference>
<protein>
    <recommendedName>
        <fullName evidence="2">RNA helicase</fullName>
        <ecNumber evidence="2">3.6.4.13</ecNumber>
    </recommendedName>
</protein>
<keyword evidence="8" id="KW-0539">Nucleus</keyword>
<comment type="subcellular location">
    <subcellularLocation>
        <location evidence="1">Nucleus</location>
    </subcellularLocation>
</comment>
<feature type="domain" description="Helicase C-terminal" evidence="15">
    <location>
        <begin position="260"/>
        <end position="420"/>
    </location>
</feature>
<evidence type="ECO:0000259" key="16">
    <source>
        <dbReference type="PROSITE" id="PS51195"/>
    </source>
</evidence>
<dbReference type="SUPFAM" id="SSF52540">
    <property type="entry name" value="P-loop containing nucleoside triphosphate hydrolases"/>
    <property type="match status" value="1"/>
</dbReference>
<dbReference type="GO" id="GO:0042254">
    <property type="term" value="P:ribosome biogenesis"/>
    <property type="evidence" value="ECO:0007669"/>
    <property type="project" value="UniProtKB-ARBA"/>
</dbReference>
<evidence type="ECO:0000259" key="14">
    <source>
        <dbReference type="PROSITE" id="PS51192"/>
    </source>
</evidence>
<keyword evidence="4 12" id="KW-0378">Hydrolase</keyword>
<dbReference type="InterPro" id="IPR001650">
    <property type="entry name" value="Helicase_C-like"/>
</dbReference>
<dbReference type="Proteomes" id="UP000667349">
    <property type="component" value="Unassembled WGS sequence"/>
</dbReference>
<evidence type="ECO:0000256" key="4">
    <source>
        <dbReference type="ARBA" id="ARBA00022801"/>
    </source>
</evidence>
<feature type="domain" description="DEAD-box RNA helicase Q" evidence="16">
    <location>
        <begin position="47"/>
        <end position="75"/>
    </location>
</feature>
<dbReference type="SMART" id="SM00490">
    <property type="entry name" value="HELICc"/>
    <property type="match status" value="1"/>
</dbReference>
<dbReference type="PANTHER" id="PTHR47959">
    <property type="entry name" value="ATP-DEPENDENT RNA HELICASE RHLE-RELATED"/>
    <property type="match status" value="1"/>
</dbReference>
<dbReference type="FunFam" id="3.40.50.300:FF:000681">
    <property type="entry name" value="probable ATP-dependent RNA helicase DDX47"/>
    <property type="match status" value="1"/>
</dbReference>
<sequence length="477" mass="54608">MHTCLKRKRKHTCLVTRWMLMEVITICENMENLEKSVEDTKDNVEKITWKDLGLVDTLCKTCLDLKWKEPTRIQQEAIPLTLQGKDVIGLAETGSGKTAAFALPILQALLENPQRYFALILTPTRELAFQISEQFDALGSSIGVKTVVLVGGMDMHAQGMILEKKPHIIIATPGRLVDHLENTKGFNLRQLKFLVMDEADRILNMDFEVEVDKILRVIPRERRTLLFSATMTKKVQKLQRASLRNPVKVEVSTKYQTVEKLQQYYIFIPVKFKDVYLVHILNELAGNSFMIFCGTCNNTVRTALLLRNLGFTAVPLHGQMTQNKRIAALTKFKAKNRSILISTDVASRGLDIPHVDIVINFDIPTHSKDYIHRVGRTARAGRSGRSITFVTQYDVELYQRIEQLISKQLPLFPTEEEEVMLLQERVSEAQRIVKMDMKNMEDNKKSGKRKKRGGDEDDDTEQSIGVRKRIKVKSKRK</sequence>
<proteinExistence type="inferred from homology"/>
<dbReference type="InterPro" id="IPR011545">
    <property type="entry name" value="DEAD/DEAH_box_helicase_dom"/>
</dbReference>
<evidence type="ECO:0000256" key="9">
    <source>
        <dbReference type="ARBA" id="ARBA00024350"/>
    </source>
</evidence>
<dbReference type="InterPro" id="IPR014014">
    <property type="entry name" value="RNA_helicase_DEAD_Q_motif"/>
</dbReference>
<feature type="non-terminal residue" evidence="17">
    <location>
        <position position="1"/>
    </location>
</feature>
<gene>
    <name evidence="17" type="primary">Ddx47</name>
    <name evidence="17" type="ORF">G6Z75_0007603</name>
</gene>
<evidence type="ECO:0000256" key="3">
    <source>
        <dbReference type="ARBA" id="ARBA00022741"/>
    </source>
</evidence>
<feature type="compositionally biased region" description="Basic and acidic residues" evidence="13">
    <location>
        <begin position="434"/>
        <end position="445"/>
    </location>
</feature>
<feature type="non-terminal residue" evidence="17">
    <location>
        <position position="477"/>
    </location>
</feature>
<feature type="compositionally biased region" description="Basic residues" evidence="13">
    <location>
        <begin position="466"/>
        <end position="477"/>
    </location>
</feature>
<keyword evidence="3 12" id="KW-0547">Nucleotide-binding</keyword>
<dbReference type="PROSITE" id="PS51192">
    <property type="entry name" value="HELICASE_ATP_BIND_1"/>
    <property type="match status" value="1"/>
</dbReference>
<feature type="domain" description="Helicase ATP-binding" evidence="14">
    <location>
        <begin position="78"/>
        <end position="249"/>
    </location>
</feature>
<dbReference type="PANTHER" id="PTHR47959:SF20">
    <property type="entry name" value="RNA HELICASE"/>
    <property type="match status" value="1"/>
</dbReference>
<feature type="region of interest" description="Disordered" evidence="13">
    <location>
        <begin position="434"/>
        <end position="477"/>
    </location>
</feature>
<dbReference type="FunFam" id="3.40.50.300:FF:000626">
    <property type="entry name" value="probable ATP-dependent RNA helicase DDX47"/>
    <property type="match status" value="1"/>
</dbReference>
<dbReference type="Pfam" id="PF00271">
    <property type="entry name" value="Helicase_C"/>
    <property type="match status" value="1"/>
</dbReference>
<comment type="caution">
    <text evidence="17">The sequence shown here is derived from an EMBL/GenBank/DDBJ whole genome shotgun (WGS) entry which is preliminary data.</text>
</comment>
<dbReference type="PROSITE" id="PS51194">
    <property type="entry name" value="HELICASE_CTER"/>
    <property type="match status" value="1"/>
</dbReference>
<keyword evidence="18" id="KW-1185">Reference proteome</keyword>
<evidence type="ECO:0000256" key="10">
    <source>
        <dbReference type="ARBA" id="ARBA00047984"/>
    </source>
</evidence>
<name>A0A836EHF2_9HYME</name>
<feature type="short sequence motif" description="Q motif" evidence="11">
    <location>
        <begin position="47"/>
        <end position="75"/>
    </location>
</feature>
<dbReference type="GO" id="GO:0005730">
    <property type="term" value="C:nucleolus"/>
    <property type="evidence" value="ECO:0007669"/>
    <property type="project" value="UniProtKB-ARBA"/>
</dbReference>
<dbReference type="SMART" id="SM00487">
    <property type="entry name" value="DEXDc"/>
    <property type="match status" value="1"/>
</dbReference>
<dbReference type="InterPro" id="IPR050079">
    <property type="entry name" value="DEAD_box_RNA_helicase"/>
</dbReference>
<dbReference type="GO" id="GO:0016787">
    <property type="term" value="F:hydrolase activity"/>
    <property type="evidence" value="ECO:0007669"/>
    <property type="project" value="UniProtKB-KW"/>
</dbReference>
<dbReference type="GO" id="GO:0003723">
    <property type="term" value="F:RNA binding"/>
    <property type="evidence" value="ECO:0007669"/>
    <property type="project" value="UniProtKB-KW"/>
</dbReference>
<evidence type="ECO:0000256" key="2">
    <source>
        <dbReference type="ARBA" id="ARBA00012552"/>
    </source>
</evidence>
<dbReference type="PROSITE" id="PS00039">
    <property type="entry name" value="DEAD_ATP_HELICASE"/>
    <property type="match status" value="1"/>
</dbReference>
<evidence type="ECO:0000313" key="17">
    <source>
        <dbReference type="EMBL" id="KAG5306989.1"/>
    </source>
</evidence>
<dbReference type="Gene3D" id="3.40.50.300">
    <property type="entry name" value="P-loop containing nucleotide triphosphate hydrolases"/>
    <property type="match status" value="2"/>
</dbReference>
<dbReference type="InterPro" id="IPR044765">
    <property type="entry name" value="DDX47/Rrp3_DEADc"/>
</dbReference>
<dbReference type="AlphaFoldDB" id="A0A836EHF2"/>
<dbReference type="GO" id="GO:0010468">
    <property type="term" value="P:regulation of gene expression"/>
    <property type="evidence" value="ECO:0007669"/>
    <property type="project" value="UniProtKB-ARBA"/>
</dbReference>
<dbReference type="GO" id="GO:0003724">
    <property type="term" value="F:RNA helicase activity"/>
    <property type="evidence" value="ECO:0007669"/>
    <property type="project" value="UniProtKB-EC"/>
</dbReference>
<keyword evidence="6 12" id="KW-0067">ATP-binding</keyword>
<organism evidence="17 18">
    <name type="scientific">Acromyrmex insinuator</name>
    <dbReference type="NCBI Taxonomy" id="230686"/>
    <lineage>
        <taxon>Eukaryota</taxon>
        <taxon>Metazoa</taxon>
        <taxon>Ecdysozoa</taxon>
        <taxon>Arthropoda</taxon>
        <taxon>Hexapoda</taxon>
        <taxon>Insecta</taxon>
        <taxon>Pterygota</taxon>
        <taxon>Neoptera</taxon>
        <taxon>Endopterygota</taxon>
        <taxon>Hymenoptera</taxon>
        <taxon>Apocrita</taxon>
        <taxon>Aculeata</taxon>
        <taxon>Formicoidea</taxon>
        <taxon>Formicidae</taxon>
        <taxon>Myrmicinae</taxon>
        <taxon>Acromyrmex</taxon>
    </lineage>
</organism>
<evidence type="ECO:0000313" key="18">
    <source>
        <dbReference type="Proteomes" id="UP000667349"/>
    </source>
</evidence>
<evidence type="ECO:0000256" key="1">
    <source>
        <dbReference type="ARBA" id="ARBA00004123"/>
    </source>
</evidence>
<evidence type="ECO:0000256" key="11">
    <source>
        <dbReference type="PROSITE-ProRule" id="PRU00552"/>
    </source>
</evidence>